<keyword evidence="3" id="KW-1185">Reference proteome</keyword>
<feature type="chain" id="PRO_5019196301" description="Toxin-antitoxin system YwqK family antitoxin" evidence="1">
    <location>
        <begin position="25"/>
        <end position="574"/>
    </location>
</feature>
<dbReference type="AlphaFoldDB" id="A0A432Z5Z4"/>
<feature type="signal peptide" evidence="1">
    <location>
        <begin position="1"/>
        <end position="24"/>
    </location>
</feature>
<dbReference type="PANTHER" id="PTHR33706:SF1">
    <property type="entry name" value="TPR REPEAT PROTEIN"/>
    <property type="match status" value="1"/>
</dbReference>
<accession>A0A432Z5Z4</accession>
<reference evidence="3" key="1">
    <citation type="journal article" date="2018" name="Front. Microbiol.">
        <title>Genome-Based Analysis Reveals the Taxonomy and Diversity of the Family Idiomarinaceae.</title>
        <authorList>
            <person name="Liu Y."/>
            <person name="Lai Q."/>
            <person name="Shao Z."/>
        </authorList>
    </citation>
    <scope>NUCLEOTIDE SEQUENCE [LARGE SCALE GENOMIC DNA]</scope>
    <source>
        <strain evidence="3">R22</strain>
    </source>
</reference>
<dbReference type="InterPro" id="IPR011652">
    <property type="entry name" value="MORN_2"/>
</dbReference>
<organism evidence="2 3">
    <name type="scientific">Idiomarina ramblicola</name>
    <dbReference type="NCBI Taxonomy" id="263724"/>
    <lineage>
        <taxon>Bacteria</taxon>
        <taxon>Pseudomonadati</taxon>
        <taxon>Pseudomonadota</taxon>
        <taxon>Gammaproteobacteria</taxon>
        <taxon>Alteromonadales</taxon>
        <taxon>Idiomarinaceae</taxon>
        <taxon>Idiomarina</taxon>
    </lineage>
</organism>
<dbReference type="EMBL" id="PIQC01000001">
    <property type="protein sequence ID" value="RUO73263.1"/>
    <property type="molecule type" value="Genomic_DNA"/>
</dbReference>
<evidence type="ECO:0008006" key="4">
    <source>
        <dbReference type="Google" id="ProtNLM"/>
    </source>
</evidence>
<sequence length="574" mass="66548">MTLVKRLLNLFLIALTLVSFNALANTEGQDTQDDNSAEPSKVETEIKWLDDELQPTDDKNEAAYLLAEVNKVDDGYRLVIKHLDGSRYYETGSDSLEFDKAIAIGPYKTYFKSGGVHMEGYRDKNGVQQGTTVVYDKNGKKKREMTYEDGELNGTYKTYMANGILLTEQVMKDDEINGLKRGYFKNGQVMYETEYKNGEKHGKEERWDPEGKLTKVSYFKEGKREGVSTDYFKDGSVKKTQEYKGRKRVGETKHYYESGDLRRYEERNDKGQVIAHRAYDNNGVLTSSREQIETDKGLVDERKWFNEQGKLTRLTRQALDKKWRMSESYDEDGKVRDRREFKGYDLHGLYVSRYGNGLERVRFVEGKRHGSYTVTNSEGEVKSRGEYDHGKKVGEWVIDDSYGVLKEQYNSEGKLNGVRESYDNKGNLRLREHYKNGVRDGEYREYSDGELVVKGEYIDGKREGEWHESLGYAPYKTYQGSYESNVKVGEWRTYSPEGYLRRIESFSDDGVLEGVMVSFSEEGALYSISQYKNDRRHGKTWSYTSGQPFSISVYENGELKEEYFEDEFELSDFP</sequence>
<proteinExistence type="predicted"/>
<protein>
    <recommendedName>
        <fullName evidence="4">Toxin-antitoxin system YwqK family antitoxin</fullName>
    </recommendedName>
</protein>
<dbReference type="Gene3D" id="2.20.110.10">
    <property type="entry name" value="Histone H3 K4-specific methyltransferase SET7/9 N-terminal domain"/>
    <property type="match status" value="2"/>
</dbReference>
<keyword evidence="1" id="KW-0732">Signal</keyword>
<dbReference type="Pfam" id="PF07661">
    <property type="entry name" value="MORN_2"/>
    <property type="match status" value="6"/>
</dbReference>
<dbReference type="PANTHER" id="PTHR33706">
    <property type="entry name" value="MORN VARIANT REPEAT PROTEIN"/>
    <property type="match status" value="1"/>
</dbReference>
<evidence type="ECO:0000313" key="3">
    <source>
        <dbReference type="Proteomes" id="UP000288058"/>
    </source>
</evidence>
<dbReference type="Gene3D" id="3.90.930.1">
    <property type="match status" value="2"/>
</dbReference>
<evidence type="ECO:0000313" key="2">
    <source>
        <dbReference type="EMBL" id="RUO73263.1"/>
    </source>
</evidence>
<dbReference type="SUPFAM" id="SSF82185">
    <property type="entry name" value="Histone H3 K4-specific methyltransferase SET7/9 N-terminal domain"/>
    <property type="match status" value="3"/>
</dbReference>
<dbReference type="OrthoDB" id="5749896at2"/>
<name>A0A432Z5Z4_9GAMM</name>
<evidence type="ECO:0000256" key="1">
    <source>
        <dbReference type="SAM" id="SignalP"/>
    </source>
</evidence>
<gene>
    <name evidence="2" type="ORF">CWI78_02110</name>
</gene>
<dbReference type="Proteomes" id="UP000288058">
    <property type="component" value="Unassembled WGS sequence"/>
</dbReference>
<dbReference type="RefSeq" id="WP_126779807.1">
    <property type="nucleotide sequence ID" value="NZ_PIQC01000001.1"/>
</dbReference>
<comment type="caution">
    <text evidence="2">The sequence shown here is derived from an EMBL/GenBank/DDBJ whole genome shotgun (WGS) entry which is preliminary data.</text>
</comment>